<feature type="domain" description="Bacterial sugar transferase" evidence="10">
    <location>
        <begin position="79"/>
        <end position="269"/>
    </location>
</feature>
<dbReference type="Pfam" id="PF02397">
    <property type="entry name" value="Bac_transf"/>
    <property type="match status" value="1"/>
</dbReference>
<keyword evidence="5 9" id="KW-0812">Transmembrane</keyword>
<evidence type="ECO:0000256" key="9">
    <source>
        <dbReference type="SAM" id="Phobius"/>
    </source>
</evidence>
<evidence type="ECO:0000256" key="8">
    <source>
        <dbReference type="ARBA" id="ARBA00023169"/>
    </source>
</evidence>
<evidence type="ECO:0000313" key="12">
    <source>
        <dbReference type="Proteomes" id="UP000092565"/>
    </source>
</evidence>
<keyword evidence="7 9" id="KW-0472">Membrane</keyword>
<evidence type="ECO:0000256" key="3">
    <source>
        <dbReference type="ARBA" id="ARBA00022475"/>
    </source>
</evidence>
<feature type="transmembrane region" description="Helical" evidence="9">
    <location>
        <begin position="84"/>
        <end position="107"/>
    </location>
</feature>
<gene>
    <name evidence="11" type="ORF">JL2886_03817</name>
</gene>
<reference evidence="11 12" key="1">
    <citation type="submission" date="2016-04" db="EMBL/GenBank/DDBJ databases">
        <authorList>
            <person name="Evans L.H."/>
            <person name="Alamgir A."/>
            <person name="Owens N."/>
            <person name="Weber N.D."/>
            <person name="Virtaneva K."/>
            <person name="Barbian K."/>
            <person name="Babar A."/>
            <person name="Rosenke K."/>
        </authorList>
    </citation>
    <scope>NUCLEOTIDE SEQUENCE [LARGE SCALE GENOMIC DNA]</scope>
    <source>
        <strain evidence="11 12">JL2886</strain>
    </source>
</reference>
<dbReference type="GO" id="GO:0005886">
    <property type="term" value="C:plasma membrane"/>
    <property type="evidence" value="ECO:0007669"/>
    <property type="project" value="UniProtKB-SubCell"/>
</dbReference>
<organism evidence="11 12">
    <name type="scientific">Phaeobacter gallaeciensis</name>
    <dbReference type="NCBI Taxonomy" id="60890"/>
    <lineage>
        <taxon>Bacteria</taxon>
        <taxon>Pseudomonadati</taxon>
        <taxon>Pseudomonadota</taxon>
        <taxon>Alphaproteobacteria</taxon>
        <taxon>Rhodobacterales</taxon>
        <taxon>Roseobacteraceae</taxon>
        <taxon>Phaeobacter</taxon>
    </lineage>
</organism>
<dbReference type="AlphaFoldDB" id="A0A1B0ZWT5"/>
<evidence type="ECO:0000256" key="5">
    <source>
        <dbReference type="ARBA" id="ARBA00022692"/>
    </source>
</evidence>
<accession>A0A1B0ZWT5</accession>
<keyword evidence="8" id="KW-0270">Exopolysaccharide synthesis</keyword>
<comment type="similarity">
    <text evidence="2">Belongs to the bacterial sugar transferase family.</text>
</comment>
<dbReference type="PATRIC" id="fig|60890.4.peg.3721"/>
<keyword evidence="6 9" id="KW-1133">Transmembrane helix</keyword>
<evidence type="ECO:0000259" key="10">
    <source>
        <dbReference type="Pfam" id="PF02397"/>
    </source>
</evidence>
<evidence type="ECO:0000256" key="7">
    <source>
        <dbReference type="ARBA" id="ARBA00023136"/>
    </source>
</evidence>
<evidence type="ECO:0000313" key="11">
    <source>
        <dbReference type="EMBL" id="ANP38686.1"/>
    </source>
</evidence>
<evidence type="ECO:0000256" key="1">
    <source>
        <dbReference type="ARBA" id="ARBA00004236"/>
    </source>
</evidence>
<dbReference type="PANTHER" id="PTHR30576:SF4">
    <property type="entry name" value="UNDECAPRENYL-PHOSPHATE GALACTOSE PHOSPHOTRANSFERASE"/>
    <property type="match status" value="1"/>
</dbReference>
<dbReference type="Proteomes" id="UP000092565">
    <property type="component" value="Chromosome"/>
</dbReference>
<keyword evidence="3" id="KW-1003">Cell membrane</keyword>
<sequence length="273" mass="30694">MTDLLRKNKVPMLSFASVDTAGQGTLVLKRLKDEALRQAMTAQAANANVAQWIGPSHYEPLQMPHRRSSRPELYRRAGKRTLDLLLTLLSLPVTLPVVLFCALALALEGGSPFYTQERLGRNGRRFRILKLRTMVRDADARLAECLARDPALRREWDATQKLKNDPRITRVGRILRVTSMDELPQLWNVVKGEMSLVGPRPMMPEQLAIYGDPRDYFDLKPGLTGLWQVSARNESTFAFRAAADSEYCRALSLGCDIGLIWRTIGVVLKGTGY</sequence>
<evidence type="ECO:0000256" key="6">
    <source>
        <dbReference type="ARBA" id="ARBA00022989"/>
    </source>
</evidence>
<comment type="subcellular location">
    <subcellularLocation>
        <location evidence="1">Cell membrane</location>
    </subcellularLocation>
</comment>
<dbReference type="PANTHER" id="PTHR30576">
    <property type="entry name" value="COLANIC BIOSYNTHESIS UDP-GLUCOSE LIPID CARRIER TRANSFERASE"/>
    <property type="match status" value="1"/>
</dbReference>
<keyword evidence="4 11" id="KW-0808">Transferase</keyword>
<proteinExistence type="inferred from homology"/>
<evidence type="ECO:0000256" key="4">
    <source>
        <dbReference type="ARBA" id="ARBA00022679"/>
    </source>
</evidence>
<dbReference type="GO" id="GO:0016780">
    <property type="term" value="F:phosphotransferase activity, for other substituted phosphate groups"/>
    <property type="evidence" value="ECO:0007669"/>
    <property type="project" value="TreeGrafter"/>
</dbReference>
<keyword evidence="12" id="KW-1185">Reference proteome</keyword>
<evidence type="ECO:0000256" key="2">
    <source>
        <dbReference type="ARBA" id="ARBA00006464"/>
    </source>
</evidence>
<name>A0A1B0ZWT5_9RHOB</name>
<dbReference type="GO" id="GO:0000271">
    <property type="term" value="P:polysaccharide biosynthetic process"/>
    <property type="evidence" value="ECO:0007669"/>
    <property type="project" value="UniProtKB-KW"/>
</dbReference>
<dbReference type="InterPro" id="IPR003362">
    <property type="entry name" value="Bact_transf"/>
</dbReference>
<dbReference type="EMBL" id="CP015124">
    <property type="protein sequence ID" value="ANP38686.1"/>
    <property type="molecule type" value="Genomic_DNA"/>
</dbReference>
<protein>
    <submittedName>
        <fullName evidence="11">Sugar transferase</fullName>
    </submittedName>
</protein>